<dbReference type="Proteomes" id="UP000789920">
    <property type="component" value="Unassembled WGS sequence"/>
</dbReference>
<feature type="non-terminal residue" evidence="1">
    <location>
        <position position="54"/>
    </location>
</feature>
<dbReference type="EMBL" id="CAJVQC010136864">
    <property type="protein sequence ID" value="CAG8843089.1"/>
    <property type="molecule type" value="Genomic_DNA"/>
</dbReference>
<name>A0ACA9SL79_9GLOM</name>
<reference evidence="1" key="1">
    <citation type="submission" date="2021-06" db="EMBL/GenBank/DDBJ databases">
        <authorList>
            <person name="Kallberg Y."/>
            <person name="Tangrot J."/>
            <person name="Rosling A."/>
        </authorList>
    </citation>
    <scope>NUCLEOTIDE SEQUENCE</scope>
    <source>
        <strain evidence="1">MA461A</strain>
    </source>
</reference>
<evidence type="ECO:0000313" key="2">
    <source>
        <dbReference type="Proteomes" id="UP000789920"/>
    </source>
</evidence>
<organism evidence="1 2">
    <name type="scientific">Racocetra persica</name>
    <dbReference type="NCBI Taxonomy" id="160502"/>
    <lineage>
        <taxon>Eukaryota</taxon>
        <taxon>Fungi</taxon>
        <taxon>Fungi incertae sedis</taxon>
        <taxon>Mucoromycota</taxon>
        <taxon>Glomeromycotina</taxon>
        <taxon>Glomeromycetes</taxon>
        <taxon>Diversisporales</taxon>
        <taxon>Gigasporaceae</taxon>
        <taxon>Racocetra</taxon>
    </lineage>
</organism>
<accession>A0ACA9SL79</accession>
<feature type="non-terminal residue" evidence="1">
    <location>
        <position position="1"/>
    </location>
</feature>
<evidence type="ECO:0000313" key="1">
    <source>
        <dbReference type="EMBL" id="CAG8843089.1"/>
    </source>
</evidence>
<sequence>QWCKLVIPRLWRQPFLYVKKGNPKLISIFLTFLTDKKRKTLLTNGIILSSLPDC</sequence>
<proteinExistence type="predicted"/>
<protein>
    <submittedName>
        <fullName evidence="1">7772_t:CDS:1</fullName>
    </submittedName>
</protein>
<keyword evidence="2" id="KW-1185">Reference proteome</keyword>
<comment type="caution">
    <text evidence="1">The sequence shown here is derived from an EMBL/GenBank/DDBJ whole genome shotgun (WGS) entry which is preliminary data.</text>
</comment>
<gene>
    <name evidence="1" type="ORF">RPERSI_LOCUS32605</name>
</gene>